<proteinExistence type="predicted"/>
<organism evidence="1 2">
    <name type="scientific">Algoriphagus machipongonensis</name>
    <dbReference type="NCBI Taxonomy" id="388413"/>
    <lineage>
        <taxon>Bacteria</taxon>
        <taxon>Pseudomonadati</taxon>
        <taxon>Bacteroidota</taxon>
        <taxon>Cytophagia</taxon>
        <taxon>Cytophagales</taxon>
        <taxon>Cyclobacteriaceae</taxon>
        <taxon>Algoriphagus</taxon>
    </lineage>
</organism>
<dbReference type="EMBL" id="AAXU02000001">
    <property type="protein sequence ID" value="EAZ82336.2"/>
    <property type="molecule type" value="Genomic_DNA"/>
</dbReference>
<reference evidence="1 2" key="1">
    <citation type="journal article" date="2011" name="J. Bacteriol.">
        <title>Complete genome sequence of Algoriphagus sp. PR1, bacterial prey of a colony-forming choanoflagellate.</title>
        <authorList>
            <person name="Alegado R.A."/>
            <person name="Ferriera S."/>
            <person name="Nusbaum C."/>
            <person name="Young S.K."/>
            <person name="Zeng Q."/>
            <person name="Imamovic A."/>
            <person name="Fairclough S.R."/>
            <person name="King N."/>
        </authorList>
    </citation>
    <scope>NUCLEOTIDE SEQUENCE [LARGE SCALE GENOMIC DNA]</scope>
    <source>
        <strain evidence="1 2">PR1</strain>
    </source>
</reference>
<name>A3HW14_9BACT</name>
<dbReference type="HOGENOM" id="CLU_2566250_0_0_10"/>
<keyword evidence="2" id="KW-1185">Reference proteome</keyword>
<accession>A3HW14</accession>
<evidence type="ECO:0000313" key="2">
    <source>
        <dbReference type="Proteomes" id="UP000003919"/>
    </source>
</evidence>
<comment type="caution">
    <text evidence="1">The sequence shown here is derived from an EMBL/GenBank/DDBJ whole genome shotgun (WGS) entry which is preliminary data.</text>
</comment>
<dbReference type="Proteomes" id="UP000003919">
    <property type="component" value="Unassembled WGS sequence"/>
</dbReference>
<protein>
    <submittedName>
        <fullName evidence="1">Uncharacterized protein</fullName>
    </submittedName>
</protein>
<evidence type="ECO:0000313" key="1">
    <source>
        <dbReference type="EMBL" id="EAZ82336.2"/>
    </source>
</evidence>
<dbReference type="AlphaFoldDB" id="A3HW14"/>
<sequence>MLMMVISFSCVENENLPLNQNQESISASSESSLEYEKKLTELTLVFGEVLKDKSAMKELFSFSEIEGNSGSIKYNLKTLFQ</sequence>
<gene>
    <name evidence="1" type="ORF">ALPR1_03805</name>
</gene>